<dbReference type="NCBIfam" id="TIGR01730">
    <property type="entry name" value="RND_mfp"/>
    <property type="match status" value="1"/>
</dbReference>
<dbReference type="GO" id="GO:1990281">
    <property type="term" value="C:efflux pump complex"/>
    <property type="evidence" value="ECO:0007669"/>
    <property type="project" value="TreeGrafter"/>
</dbReference>
<protein>
    <submittedName>
        <fullName evidence="3">Cation efflux system protein</fullName>
    </submittedName>
</protein>
<gene>
    <name evidence="3" type="ORF">KTA_28620</name>
</gene>
<dbReference type="Gene3D" id="2.40.50.100">
    <property type="match status" value="1"/>
</dbReference>
<accession>A0A455T1Y2</accession>
<dbReference type="PANTHER" id="PTHR30469:SF38">
    <property type="entry name" value="HLYD FAMILY SECRETION PROTEIN"/>
    <property type="match status" value="1"/>
</dbReference>
<dbReference type="Gene3D" id="2.40.30.170">
    <property type="match status" value="1"/>
</dbReference>
<dbReference type="AlphaFoldDB" id="A0A455T1Y2"/>
<sequence>MLVVGWLALLRSSAPAVILYQAQGQDYAQSLGGEGLVYPQRQLALSLPFAGKVDAVLVKVGDSIAAGQAVLRLDPVELSLQLKLARDEMAAAASYLQDVMSSGNPTAVAQARQRYALAKSKYEALQTRSSSLLAEDCLLAPLSGVVTAINVVAGQSFSANSSLLTISDQSTVIVHTRLPLRALGLVHVGQSAEVFAATGAAPVLKGTVLTIVPRADPQTDTFEVWVGLDNRQGMLLPGMSVFVRIAAQGKALGLPRLAILDLDLAPAVFIVQQSKAHLRPVHVIARSSARVFIDTGLSSGDLVVLVGLADLRDGQEVRIIGTEKG</sequence>
<dbReference type="Pfam" id="PF25954">
    <property type="entry name" value="Beta-barrel_RND_2"/>
    <property type="match status" value="1"/>
</dbReference>
<dbReference type="InterPro" id="IPR058792">
    <property type="entry name" value="Beta-barrel_RND_2"/>
</dbReference>
<name>A0A455T1Y2_9CHLR</name>
<organism evidence="3">
    <name type="scientific">Thermogemmatispora argillosa</name>
    <dbReference type="NCBI Taxonomy" id="2045280"/>
    <lineage>
        <taxon>Bacteria</taxon>
        <taxon>Bacillati</taxon>
        <taxon>Chloroflexota</taxon>
        <taxon>Ktedonobacteria</taxon>
        <taxon>Thermogemmatisporales</taxon>
        <taxon>Thermogemmatisporaceae</taxon>
        <taxon>Thermogemmatispora</taxon>
    </lineage>
</organism>
<reference evidence="3" key="1">
    <citation type="submission" date="2018-12" db="EMBL/GenBank/DDBJ databases">
        <title>Novel natural products biosynthetic potential of the class Ktedonobacteria.</title>
        <authorList>
            <person name="Zheng Y."/>
            <person name="Saitou A."/>
            <person name="Wang C.M."/>
            <person name="Toyoda A."/>
            <person name="Minakuchi Y."/>
            <person name="Sekiguchi Y."/>
            <person name="Ueda K."/>
            <person name="Takano H."/>
            <person name="Sakai Y."/>
            <person name="Yokota A."/>
            <person name="Yabe S."/>
        </authorList>
    </citation>
    <scope>NUCLEOTIDE SEQUENCE</scope>
    <source>
        <strain evidence="3">A3-2</strain>
    </source>
</reference>
<dbReference type="Gene3D" id="2.40.420.20">
    <property type="match status" value="1"/>
</dbReference>
<comment type="similarity">
    <text evidence="1">Belongs to the membrane fusion protein (MFP) (TC 8.A.1) family.</text>
</comment>
<evidence type="ECO:0000256" key="1">
    <source>
        <dbReference type="ARBA" id="ARBA00009477"/>
    </source>
</evidence>
<feature type="domain" description="CusB-like beta-barrel" evidence="2">
    <location>
        <begin position="177"/>
        <end position="248"/>
    </location>
</feature>
<dbReference type="EMBL" id="AP019377">
    <property type="protein sequence ID" value="BBH94663.1"/>
    <property type="molecule type" value="Genomic_DNA"/>
</dbReference>
<evidence type="ECO:0000259" key="2">
    <source>
        <dbReference type="Pfam" id="PF25954"/>
    </source>
</evidence>
<dbReference type="GO" id="GO:0015562">
    <property type="term" value="F:efflux transmembrane transporter activity"/>
    <property type="evidence" value="ECO:0007669"/>
    <property type="project" value="TreeGrafter"/>
</dbReference>
<dbReference type="PANTHER" id="PTHR30469">
    <property type="entry name" value="MULTIDRUG RESISTANCE PROTEIN MDTA"/>
    <property type="match status" value="1"/>
</dbReference>
<dbReference type="InterPro" id="IPR006143">
    <property type="entry name" value="RND_pump_MFP"/>
</dbReference>
<proteinExistence type="inferred from homology"/>
<dbReference type="SUPFAM" id="SSF111369">
    <property type="entry name" value="HlyD-like secretion proteins"/>
    <property type="match status" value="1"/>
</dbReference>
<evidence type="ECO:0000313" key="3">
    <source>
        <dbReference type="EMBL" id="BBH94663.1"/>
    </source>
</evidence>